<accession>A0A7S4EDL9</accession>
<reference evidence="2" key="2">
    <citation type="submission" date="2021-11" db="EMBL/GenBank/DDBJ databases">
        <authorList>
            <consortium name="Genoscope - CEA"/>
            <person name="William W."/>
        </authorList>
    </citation>
    <scope>NUCLEOTIDE SEQUENCE</scope>
</reference>
<dbReference type="EMBL" id="HBIW01024519">
    <property type="protein sequence ID" value="CAE0705690.1"/>
    <property type="molecule type" value="Transcribed_RNA"/>
</dbReference>
<dbReference type="EMBL" id="CAKKNE010000005">
    <property type="protein sequence ID" value="CAH0376717.1"/>
    <property type="molecule type" value="Genomic_DNA"/>
</dbReference>
<dbReference type="Proteomes" id="UP000789595">
    <property type="component" value="Unassembled WGS sequence"/>
</dbReference>
<dbReference type="OrthoDB" id="201846at2759"/>
<evidence type="ECO:0000313" key="2">
    <source>
        <dbReference type="EMBL" id="CAH0376717.1"/>
    </source>
</evidence>
<organism evidence="1">
    <name type="scientific">Pelagomonas calceolata</name>
    <dbReference type="NCBI Taxonomy" id="35677"/>
    <lineage>
        <taxon>Eukaryota</taxon>
        <taxon>Sar</taxon>
        <taxon>Stramenopiles</taxon>
        <taxon>Ochrophyta</taxon>
        <taxon>Pelagophyceae</taxon>
        <taxon>Pelagomonadales</taxon>
        <taxon>Pelagomonadaceae</taxon>
        <taxon>Pelagomonas</taxon>
    </lineage>
</organism>
<protein>
    <submittedName>
        <fullName evidence="1">Uncharacterized protein</fullName>
    </submittedName>
</protein>
<evidence type="ECO:0000313" key="1">
    <source>
        <dbReference type="EMBL" id="CAE0705690.1"/>
    </source>
</evidence>
<reference evidence="1" key="1">
    <citation type="submission" date="2021-01" db="EMBL/GenBank/DDBJ databases">
        <authorList>
            <person name="Corre E."/>
            <person name="Pelletier E."/>
            <person name="Niang G."/>
            <person name="Scheremetjew M."/>
            <person name="Finn R."/>
            <person name="Kale V."/>
            <person name="Holt S."/>
            <person name="Cochrane G."/>
            <person name="Meng A."/>
            <person name="Brown T."/>
            <person name="Cohen L."/>
        </authorList>
    </citation>
    <scope>NUCLEOTIDE SEQUENCE</scope>
    <source>
        <strain evidence="1">CCMP1756</strain>
    </source>
</reference>
<gene>
    <name evidence="1" type="ORF">PCAL00307_LOCUS21139</name>
    <name evidence="2" type="ORF">PECAL_5P13230</name>
</gene>
<name>A0A7S4EDL9_9STRA</name>
<sequence>MRCTLVCTVAAAAPWTAPQPGRPPHRIDALTANGLIRRRLAEVFNGRRRPFLVARLSLGAELSVAAEYADGRREDFAARPLLASHAGVHGPDEEALVFADEYASALNASAVVAGFGGEAEARVARTLAPRAAFVEHRAVEPFYFGEHAWTAALRGRRVLIVHPFAATIRDQYAKHARGDLLWPEAVLPRDLDLVVVKAPSSLGRDANGTWSQALLDTKAAIDGAFPVDAALLGCGAYGLPLAAHVVSRGASAIYVGGGLQLLFGIMGKRWADRAEIMKVARESWVWPSPAETPPRAEVVEGGAYWGF</sequence>
<evidence type="ECO:0000313" key="3">
    <source>
        <dbReference type="Proteomes" id="UP000789595"/>
    </source>
</evidence>
<proteinExistence type="predicted"/>
<dbReference type="AlphaFoldDB" id="A0A7S4EDL9"/>
<keyword evidence="3" id="KW-1185">Reference proteome</keyword>